<dbReference type="EMBL" id="RZIJ01000001">
    <property type="protein sequence ID" value="RUQ75950.1"/>
    <property type="molecule type" value="Genomic_DNA"/>
</dbReference>
<evidence type="ECO:0000313" key="8">
    <source>
        <dbReference type="EMBL" id="RUQ75950.1"/>
    </source>
</evidence>
<evidence type="ECO:0000313" key="9">
    <source>
        <dbReference type="Proteomes" id="UP000280346"/>
    </source>
</evidence>
<protein>
    <submittedName>
        <fullName evidence="8">Cytochrome B</fullName>
    </submittedName>
</protein>
<feature type="transmembrane region" description="Helical" evidence="6">
    <location>
        <begin position="110"/>
        <end position="131"/>
    </location>
</feature>
<dbReference type="GO" id="GO:0009055">
    <property type="term" value="F:electron transfer activity"/>
    <property type="evidence" value="ECO:0007669"/>
    <property type="project" value="InterPro"/>
</dbReference>
<dbReference type="SUPFAM" id="SSF81342">
    <property type="entry name" value="Transmembrane di-heme cytochromes"/>
    <property type="match status" value="1"/>
</dbReference>
<evidence type="ECO:0000259" key="7">
    <source>
        <dbReference type="Pfam" id="PF01292"/>
    </source>
</evidence>
<sequence length="232" mass="24166">MASGHTATREQRTREVPVWDLPTRLFHWSLAVLVAIAVLSAKMDVLWVHMLAGEAILSLVLFRLVWGVVGSQTARFADFVKGPRAILAYLGRKGTGGAAAEGATLGHNPLGALMVVALLLALGIQAVSGLFTSDDVLIDGPLVPLASSAVVGALGTLHRLLSDGILILTGLHVLAVFAYLLVRKDNLIRPMVTGRKTVATPVPAPRRASPALALAILAASAGLVAFVVRAAA</sequence>
<dbReference type="Proteomes" id="UP000280346">
    <property type="component" value="Unassembled WGS sequence"/>
</dbReference>
<dbReference type="InterPro" id="IPR011577">
    <property type="entry name" value="Cyt_b561_bac/Ni-Hgenase"/>
</dbReference>
<feature type="transmembrane region" description="Helical" evidence="6">
    <location>
        <begin position="211"/>
        <end position="231"/>
    </location>
</feature>
<feature type="transmembrane region" description="Helical" evidence="6">
    <location>
        <begin position="46"/>
        <end position="66"/>
    </location>
</feature>
<comment type="caution">
    <text evidence="8">The sequence shown here is derived from an EMBL/GenBank/DDBJ whole genome shotgun (WGS) entry which is preliminary data.</text>
</comment>
<evidence type="ECO:0000256" key="1">
    <source>
        <dbReference type="ARBA" id="ARBA00004651"/>
    </source>
</evidence>
<dbReference type="OrthoDB" id="196472at2"/>
<accession>A0A433JFK9</accession>
<comment type="subcellular location">
    <subcellularLocation>
        <location evidence="1">Cell membrane</location>
        <topology evidence="1">Multi-pass membrane protein</topology>
    </subcellularLocation>
</comment>
<evidence type="ECO:0000256" key="5">
    <source>
        <dbReference type="ARBA" id="ARBA00023136"/>
    </source>
</evidence>
<dbReference type="InterPro" id="IPR016174">
    <property type="entry name" value="Di-haem_cyt_TM"/>
</dbReference>
<reference evidence="8 9" key="1">
    <citation type="submission" date="2018-12" db="EMBL/GenBank/DDBJ databases">
        <authorList>
            <person name="Yang Y."/>
        </authorList>
    </citation>
    <scope>NUCLEOTIDE SEQUENCE [LARGE SCALE GENOMIC DNA]</scope>
    <source>
        <strain evidence="8 9">GSF71</strain>
    </source>
</reference>
<organism evidence="8 9">
    <name type="scientific">Azospirillum doebereinerae</name>
    <dbReference type="NCBI Taxonomy" id="92933"/>
    <lineage>
        <taxon>Bacteria</taxon>
        <taxon>Pseudomonadati</taxon>
        <taxon>Pseudomonadota</taxon>
        <taxon>Alphaproteobacteria</taxon>
        <taxon>Rhodospirillales</taxon>
        <taxon>Azospirillaceae</taxon>
        <taxon>Azospirillum</taxon>
    </lineage>
</organism>
<dbReference type="Pfam" id="PF01292">
    <property type="entry name" value="Ni_hydr_CYTB"/>
    <property type="match status" value="1"/>
</dbReference>
<evidence type="ECO:0000256" key="6">
    <source>
        <dbReference type="SAM" id="Phobius"/>
    </source>
</evidence>
<gene>
    <name evidence="8" type="ORF">EJ913_02225</name>
</gene>
<dbReference type="GO" id="GO:0022904">
    <property type="term" value="P:respiratory electron transport chain"/>
    <property type="evidence" value="ECO:0007669"/>
    <property type="project" value="InterPro"/>
</dbReference>
<keyword evidence="9" id="KW-1185">Reference proteome</keyword>
<keyword evidence="3 6" id="KW-0812">Transmembrane</keyword>
<dbReference type="InterPro" id="IPR051542">
    <property type="entry name" value="Hydrogenase_cytochrome"/>
</dbReference>
<feature type="transmembrane region" description="Helical" evidence="6">
    <location>
        <begin position="164"/>
        <end position="182"/>
    </location>
</feature>
<evidence type="ECO:0000256" key="3">
    <source>
        <dbReference type="ARBA" id="ARBA00022692"/>
    </source>
</evidence>
<evidence type="ECO:0000256" key="2">
    <source>
        <dbReference type="ARBA" id="ARBA00022475"/>
    </source>
</evidence>
<keyword evidence="2" id="KW-1003">Cell membrane</keyword>
<proteinExistence type="predicted"/>
<name>A0A433JFK9_9PROT</name>
<dbReference type="PANTHER" id="PTHR30485:SF2">
    <property type="entry name" value="BLL0597 PROTEIN"/>
    <property type="match status" value="1"/>
</dbReference>
<dbReference type="AlphaFoldDB" id="A0A433JFK9"/>
<feature type="domain" description="Cytochrome b561 bacterial/Ni-hydrogenase" evidence="7">
    <location>
        <begin position="18"/>
        <end position="194"/>
    </location>
</feature>
<keyword evidence="4 6" id="KW-1133">Transmembrane helix</keyword>
<keyword evidence="5 6" id="KW-0472">Membrane</keyword>
<dbReference type="Gene3D" id="1.20.950.20">
    <property type="entry name" value="Transmembrane di-heme cytochromes, Chain C"/>
    <property type="match status" value="1"/>
</dbReference>
<dbReference type="PANTHER" id="PTHR30485">
    <property type="entry name" value="NI/FE-HYDROGENASE 1 B-TYPE CYTOCHROME SUBUNIT"/>
    <property type="match status" value="1"/>
</dbReference>
<dbReference type="RefSeq" id="WP_126994336.1">
    <property type="nucleotide sequence ID" value="NZ_CP173190.1"/>
</dbReference>
<dbReference type="GO" id="GO:0005886">
    <property type="term" value="C:plasma membrane"/>
    <property type="evidence" value="ECO:0007669"/>
    <property type="project" value="UniProtKB-SubCell"/>
</dbReference>
<feature type="transmembrane region" description="Helical" evidence="6">
    <location>
        <begin position="21"/>
        <end position="40"/>
    </location>
</feature>
<evidence type="ECO:0000256" key="4">
    <source>
        <dbReference type="ARBA" id="ARBA00022989"/>
    </source>
</evidence>
<dbReference type="GO" id="GO:0020037">
    <property type="term" value="F:heme binding"/>
    <property type="evidence" value="ECO:0007669"/>
    <property type="project" value="TreeGrafter"/>
</dbReference>